<keyword evidence="7" id="KW-0653">Protein transport</keyword>
<dbReference type="PANTHER" id="PTHR30558">
    <property type="entry name" value="EXBD MEMBRANE COMPONENT OF PMF-DRIVEN MACROMOLECULE IMPORT SYSTEM"/>
    <property type="match status" value="1"/>
</dbReference>
<evidence type="ECO:0000256" key="8">
    <source>
        <dbReference type="SAM" id="Phobius"/>
    </source>
</evidence>
<dbReference type="Gene3D" id="3.30.420.270">
    <property type="match status" value="1"/>
</dbReference>
<reference evidence="9 10" key="1">
    <citation type="submission" date="2019-11" db="EMBL/GenBank/DDBJ databases">
        <authorList>
            <person name="Zhang J."/>
            <person name="Sun C."/>
        </authorList>
    </citation>
    <scope>NUCLEOTIDE SEQUENCE [LARGE SCALE GENOMIC DNA]</scope>
    <source>
        <strain evidence="10">sp2</strain>
    </source>
</reference>
<comment type="subcellular location">
    <subcellularLocation>
        <location evidence="1">Cell membrane</location>
        <topology evidence="1">Single-pass membrane protein</topology>
    </subcellularLocation>
    <subcellularLocation>
        <location evidence="7">Cell membrane</location>
        <topology evidence="7">Single-pass type II membrane protein</topology>
    </subcellularLocation>
</comment>
<dbReference type="GO" id="GO:0022857">
    <property type="term" value="F:transmembrane transporter activity"/>
    <property type="evidence" value="ECO:0007669"/>
    <property type="project" value="InterPro"/>
</dbReference>
<name>A0A6I6DAZ3_9GAMM</name>
<keyword evidence="6 8" id="KW-0472">Membrane</keyword>
<keyword evidence="4 7" id="KW-0812">Transmembrane</keyword>
<dbReference type="GO" id="GO:0005886">
    <property type="term" value="C:plasma membrane"/>
    <property type="evidence" value="ECO:0007669"/>
    <property type="project" value="UniProtKB-SubCell"/>
</dbReference>
<dbReference type="KEGG" id="ghl:GM160_07715"/>
<evidence type="ECO:0000256" key="7">
    <source>
        <dbReference type="RuleBase" id="RU003879"/>
    </source>
</evidence>
<proteinExistence type="inferred from homology"/>
<protein>
    <submittedName>
        <fullName evidence="9">Biopolymer transporter ExbD</fullName>
    </submittedName>
</protein>
<dbReference type="InterPro" id="IPR003400">
    <property type="entry name" value="ExbD"/>
</dbReference>
<feature type="transmembrane region" description="Helical" evidence="8">
    <location>
        <begin position="15"/>
        <end position="36"/>
    </location>
</feature>
<keyword evidence="3" id="KW-1003">Cell membrane</keyword>
<keyword evidence="5 8" id="KW-1133">Transmembrane helix</keyword>
<comment type="similarity">
    <text evidence="2 7">Belongs to the ExbD/TolR family.</text>
</comment>
<dbReference type="RefSeq" id="WP_156574330.1">
    <property type="nucleotide sequence ID" value="NZ_CP046415.1"/>
</dbReference>
<evidence type="ECO:0000256" key="1">
    <source>
        <dbReference type="ARBA" id="ARBA00004162"/>
    </source>
</evidence>
<organism evidence="9 10">
    <name type="scientific">Guyparkeria halophila</name>
    <dbReference type="NCBI Taxonomy" id="47960"/>
    <lineage>
        <taxon>Bacteria</taxon>
        <taxon>Pseudomonadati</taxon>
        <taxon>Pseudomonadota</taxon>
        <taxon>Gammaproteobacteria</taxon>
        <taxon>Chromatiales</taxon>
        <taxon>Thioalkalibacteraceae</taxon>
        <taxon>Guyparkeria</taxon>
    </lineage>
</organism>
<dbReference type="Proteomes" id="UP000427716">
    <property type="component" value="Chromosome"/>
</dbReference>
<keyword evidence="10" id="KW-1185">Reference proteome</keyword>
<evidence type="ECO:0000313" key="9">
    <source>
        <dbReference type="EMBL" id="QGT78792.1"/>
    </source>
</evidence>
<dbReference type="EMBL" id="CP046415">
    <property type="protein sequence ID" value="QGT78792.1"/>
    <property type="molecule type" value="Genomic_DNA"/>
</dbReference>
<dbReference type="AlphaFoldDB" id="A0A6I6DAZ3"/>
<evidence type="ECO:0000256" key="3">
    <source>
        <dbReference type="ARBA" id="ARBA00022475"/>
    </source>
</evidence>
<dbReference type="Pfam" id="PF02472">
    <property type="entry name" value="ExbD"/>
    <property type="match status" value="1"/>
</dbReference>
<sequence>MNFRQRAREPLELNLIPLIDVVFMLLIFFMLTTTFVHDRTLKVDLPVSESGSSERAELENHVIELDARGEIAVDGRRVSEQELGGVLAKIADDGRPVVLWADAQVVNQRVVTVLDQARRAGIDKIGMGTTPPR</sequence>
<evidence type="ECO:0000256" key="5">
    <source>
        <dbReference type="ARBA" id="ARBA00022989"/>
    </source>
</evidence>
<accession>A0A6I6DAZ3</accession>
<evidence type="ECO:0000256" key="4">
    <source>
        <dbReference type="ARBA" id="ARBA00022692"/>
    </source>
</evidence>
<gene>
    <name evidence="9" type="ORF">GM160_07715</name>
</gene>
<evidence type="ECO:0000256" key="2">
    <source>
        <dbReference type="ARBA" id="ARBA00005811"/>
    </source>
</evidence>
<dbReference type="PANTHER" id="PTHR30558:SF3">
    <property type="entry name" value="BIOPOLYMER TRANSPORT PROTEIN EXBD-RELATED"/>
    <property type="match status" value="1"/>
</dbReference>
<evidence type="ECO:0000313" key="10">
    <source>
        <dbReference type="Proteomes" id="UP000427716"/>
    </source>
</evidence>
<dbReference type="GO" id="GO:0015031">
    <property type="term" value="P:protein transport"/>
    <property type="evidence" value="ECO:0007669"/>
    <property type="project" value="UniProtKB-KW"/>
</dbReference>
<keyword evidence="7" id="KW-0813">Transport</keyword>
<evidence type="ECO:0000256" key="6">
    <source>
        <dbReference type="ARBA" id="ARBA00023136"/>
    </source>
</evidence>